<proteinExistence type="predicted"/>
<evidence type="ECO:0000313" key="1">
    <source>
        <dbReference type="EMBL" id="JAH89481.1"/>
    </source>
</evidence>
<dbReference type="AlphaFoldDB" id="A0A0E9WGR6"/>
<sequence>MTDFSNSDYGFGENVLCNTVVSIFHKAHVN</sequence>
<reference evidence="1" key="2">
    <citation type="journal article" date="2015" name="Fish Shellfish Immunol.">
        <title>Early steps in the European eel (Anguilla anguilla)-Vibrio vulnificus interaction in the gills: Role of the RtxA13 toxin.</title>
        <authorList>
            <person name="Callol A."/>
            <person name="Pajuelo D."/>
            <person name="Ebbesson L."/>
            <person name="Teles M."/>
            <person name="MacKenzie S."/>
            <person name="Amaro C."/>
        </authorList>
    </citation>
    <scope>NUCLEOTIDE SEQUENCE</scope>
</reference>
<protein>
    <submittedName>
        <fullName evidence="1">Uncharacterized protein</fullName>
    </submittedName>
</protein>
<name>A0A0E9WGR6_ANGAN</name>
<organism evidence="1">
    <name type="scientific">Anguilla anguilla</name>
    <name type="common">European freshwater eel</name>
    <name type="synonym">Muraena anguilla</name>
    <dbReference type="NCBI Taxonomy" id="7936"/>
    <lineage>
        <taxon>Eukaryota</taxon>
        <taxon>Metazoa</taxon>
        <taxon>Chordata</taxon>
        <taxon>Craniata</taxon>
        <taxon>Vertebrata</taxon>
        <taxon>Euteleostomi</taxon>
        <taxon>Actinopterygii</taxon>
        <taxon>Neopterygii</taxon>
        <taxon>Teleostei</taxon>
        <taxon>Anguilliformes</taxon>
        <taxon>Anguillidae</taxon>
        <taxon>Anguilla</taxon>
    </lineage>
</organism>
<reference evidence="1" key="1">
    <citation type="submission" date="2014-11" db="EMBL/GenBank/DDBJ databases">
        <authorList>
            <person name="Amaro Gonzalez C."/>
        </authorList>
    </citation>
    <scope>NUCLEOTIDE SEQUENCE</scope>
</reference>
<accession>A0A0E9WGR6</accession>
<dbReference type="EMBL" id="GBXM01019096">
    <property type="protein sequence ID" value="JAH89481.1"/>
    <property type="molecule type" value="Transcribed_RNA"/>
</dbReference>